<evidence type="ECO:0000256" key="5">
    <source>
        <dbReference type="ARBA" id="ARBA00038359"/>
    </source>
</evidence>
<comment type="similarity">
    <text evidence="5">Belongs to the SAT4 family.</text>
</comment>
<evidence type="ECO:0000256" key="4">
    <source>
        <dbReference type="ARBA" id="ARBA00023136"/>
    </source>
</evidence>
<reference evidence="9" key="2">
    <citation type="journal article" date="2023" name="IMA Fungus">
        <title>Comparative genomic study of the Penicillium genus elucidates a diverse pangenome and 15 lateral gene transfer events.</title>
        <authorList>
            <person name="Petersen C."/>
            <person name="Sorensen T."/>
            <person name="Nielsen M.R."/>
            <person name="Sondergaard T.E."/>
            <person name="Sorensen J.L."/>
            <person name="Fitzpatrick D.A."/>
            <person name="Frisvad J.C."/>
            <person name="Nielsen K.L."/>
        </authorList>
    </citation>
    <scope>NUCLEOTIDE SEQUENCE</scope>
    <source>
        <strain evidence="9">IBT 3081</strain>
    </source>
</reference>
<gene>
    <name evidence="9" type="ORF">N7517_005249</name>
</gene>
<name>A0A9W9SBQ2_9EURO</name>
<dbReference type="AlphaFoldDB" id="A0A9W9SBQ2"/>
<protein>
    <recommendedName>
        <fullName evidence="8">Rhodopsin domain-containing protein</fullName>
    </recommendedName>
</protein>
<dbReference type="InterPro" id="IPR049326">
    <property type="entry name" value="Rhodopsin_dom_fungi"/>
</dbReference>
<proteinExistence type="inferred from homology"/>
<keyword evidence="3 7" id="KW-1133">Transmembrane helix</keyword>
<dbReference type="PANTHER" id="PTHR33048">
    <property type="entry name" value="PTH11-LIKE INTEGRAL MEMBRANE PROTEIN (AFU_ORTHOLOGUE AFUA_5G11245)"/>
    <property type="match status" value="1"/>
</dbReference>
<evidence type="ECO:0000256" key="3">
    <source>
        <dbReference type="ARBA" id="ARBA00022989"/>
    </source>
</evidence>
<dbReference type="GO" id="GO:0016020">
    <property type="term" value="C:membrane"/>
    <property type="evidence" value="ECO:0007669"/>
    <property type="project" value="UniProtKB-SubCell"/>
</dbReference>
<accession>A0A9W9SBQ2</accession>
<dbReference type="GeneID" id="81462162"/>
<keyword evidence="10" id="KW-1185">Reference proteome</keyword>
<feature type="transmembrane region" description="Helical" evidence="7">
    <location>
        <begin position="48"/>
        <end position="68"/>
    </location>
</feature>
<dbReference type="RefSeq" id="XP_056579229.1">
    <property type="nucleotide sequence ID" value="XM_056722979.1"/>
</dbReference>
<comment type="caution">
    <text evidence="9">The sequence shown here is derived from an EMBL/GenBank/DDBJ whole genome shotgun (WGS) entry which is preliminary data.</text>
</comment>
<evidence type="ECO:0000256" key="7">
    <source>
        <dbReference type="SAM" id="Phobius"/>
    </source>
</evidence>
<feature type="compositionally biased region" description="Polar residues" evidence="6">
    <location>
        <begin position="299"/>
        <end position="314"/>
    </location>
</feature>
<dbReference type="Pfam" id="PF20684">
    <property type="entry name" value="Fung_rhodopsin"/>
    <property type="match status" value="1"/>
</dbReference>
<dbReference type="PANTHER" id="PTHR33048:SF110">
    <property type="entry name" value="UBID FAMILY DECARBOXYLASE"/>
    <property type="match status" value="1"/>
</dbReference>
<organism evidence="9 10">
    <name type="scientific">Penicillium concentricum</name>
    <dbReference type="NCBI Taxonomy" id="293559"/>
    <lineage>
        <taxon>Eukaryota</taxon>
        <taxon>Fungi</taxon>
        <taxon>Dikarya</taxon>
        <taxon>Ascomycota</taxon>
        <taxon>Pezizomycotina</taxon>
        <taxon>Eurotiomycetes</taxon>
        <taxon>Eurotiomycetidae</taxon>
        <taxon>Eurotiales</taxon>
        <taxon>Aspergillaceae</taxon>
        <taxon>Penicillium</taxon>
    </lineage>
</organism>
<comment type="subcellular location">
    <subcellularLocation>
        <location evidence="1">Membrane</location>
        <topology evidence="1">Multi-pass membrane protein</topology>
    </subcellularLocation>
</comment>
<dbReference type="OrthoDB" id="3903189at2759"/>
<keyword evidence="2 7" id="KW-0812">Transmembrane</keyword>
<evidence type="ECO:0000313" key="9">
    <source>
        <dbReference type="EMBL" id="KAJ5373243.1"/>
    </source>
</evidence>
<dbReference type="EMBL" id="JAPZBT010000002">
    <property type="protein sequence ID" value="KAJ5373243.1"/>
    <property type="molecule type" value="Genomic_DNA"/>
</dbReference>
<evidence type="ECO:0000259" key="8">
    <source>
        <dbReference type="Pfam" id="PF20684"/>
    </source>
</evidence>
<dbReference type="Proteomes" id="UP001147752">
    <property type="component" value="Unassembled WGS sequence"/>
</dbReference>
<feature type="region of interest" description="Disordered" evidence="6">
    <location>
        <begin position="285"/>
        <end position="314"/>
    </location>
</feature>
<feature type="transmembrane region" description="Helical" evidence="7">
    <location>
        <begin position="16"/>
        <end position="36"/>
    </location>
</feature>
<evidence type="ECO:0000256" key="6">
    <source>
        <dbReference type="SAM" id="MobiDB-lite"/>
    </source>
</evidence>
<feature type="transmembrane region" description="Helical" evidence="7">
    <location>
        <begin position="99"/>
        <end position="121"/>
    </location>
</feature>
<feature type="transmembrane region" description="Helical" evidence="7">
    <location>
        <begin position="248"/>
        <end position="270"/>
    </location>
</feature>
<evidence type="ECO:0000313" key="10">
    <source>
        <dbReference type="Proteomes" id="UP001147752"/>
    </source>
</evidence>
<dbReference type="InterPro" id="IPR052337">
    <property type="entry name" value="SAT4-like"/>
</dbReference>
<feature type="transmembrane region" description="Helical" evidence="7">
    <location>
        <begin position="133"/>
        <end position="157"/>
    </location>
</feature>
<evidence type="ECO:0000256" key="2">
    <source>
        <dbReference type="ARBA" id="ARBA00022692"/>
    </source>
</evidence>
<evidence type="ECO:0000256" key="1">
    <source>
        <dbReference type="ARBA" id="ARBA00004141"/>
    </source>
</evidence>
<keyword evidence="4 7" id="KW-0472">Membrane</keyword>
<feature type="transmembrane region" description="Helical" evidence="7">
    <location>
        <begin position="214"/>
        <end position="236"/>
    </location>
</feature>
<reference evidence="9" key="1">
    <citation type="submission" date="2022-12" db="EMBL/GenBank/DDBJ databases">
        <authorList>
            <person name="Petersen C."/>
        </authorList>
    </citation>
    <scope>NUCLEOTIDE SEQUENCE</scope>
    <source>
        <strain evidence="9">IBT 3081</strain>
    </source>
</reference>
<feature type="domain" description="Rhodopsin" evidence="8">
    <location>
        <begin position="33"/>
        <end position="272"/>
    </location>
</feature>
<sequence length="426" mass="48035">MGNVSPTPHQLLVEAVVFWTIGAILYIGRIASRLMANVSIQGISWDDYVMTATFIIYTSLLILIQVSAKYATNLMDPSEYDEVLSDSQQVHERILGSKIVVALEQCMLFVTWGVKVCLLILYWRITKNLPSNLYVKILAAYVALGFVVIMITYYAVYCRPFSQYWALPVSNLQCATYQHYSITQAVFNISSDAFMFAIPIPLIVKAKLPLRRKMLIVCIMSLGLFTVVAAILNKYFNFASPMTTVYQIWYIREASTAVFVANMMCWWPLLRKLFGMGAFQYHSTPGRPSRGTDNKESKPYSNPAGSQSRSSFSLNRPFRLSRSSFRNTGNGNTLPGHINAGHSSQEAINQSTGGIMEDLDRVDNIPLPIWGKGSERGTDVENLVIQESTAKFEQRDHRAEVPLRDRIYCTREFDIRSDSRSGHSSS</sequence>